<dbReference type="AlphaFoldDB" id="X1KEB8"/>
<comment type="caution">
    <text evidence="5">The sequence shown here is derived from an EMBL/GenBank/DDBJ whole genome shotgun (WGS) entry which is preliminary data.</text>
</comment>
<comment type="cofactor">
    <cofactor evidence="1">
        <name>Zn(2+)</name>
        <dbReference type="ChEBI" id="CHEBI:29105"/>
    </cofactor>
</comment>
<evidence type="ECO:0000256" key="4">
    <source>
        <dbReference type="ARBA" id="ARBA00022833"/>
    </source>
</evidence>
<dbReference type="InterPro" id="IPR013785">
    <property type="entry name" value="Aldolase_TIM"/>
</dbReference>
<evidence type="ECO:0008006" key="6">
    <source>
        <dbReference type="Google" id="ProtNLM"/>
    </source>
</evidence>
<feature type="non-terminal residue" evidence="5">
    <location>
        <position position="1"/>
    </location>
</feature>
<keyword evidence="3" id="KW-0479">Metal-binding</keyword>
<evidence type="ECO:0000313" key="5">
    <source>
        <dbReference type="EMBL" id="GAH80418.1"/>
    </source>
</evidence>
<dbReference type="PANTHER" id="PTHR37418:SF2">
    <property type="entry name" value="3-KETO-5-AMINOHEXANOATE CLEAVAGE ENZYME"/>
    <property type="match status" value="1"/>
</dbReference>
<dbReference type="GO" id="GO:0046872">
    <property type="term" value="F:metal ion binding"/>
    <property type="evidence" value="ECO:0007669"/>
    <property type="project" value="UniProtKB-KW"/>
</dbReference>
<dbReference type="Gene3D" id="3.20.20.70">
    <property type="entry name" value="Aldolase class I"/>
    <property type="match status" value="1"/>
</dbReference>
<dbReference type="EMBL" id="BARU01042029">
    <property type="protein sequence ID" value="GAH80418.1"/>
    <property type="molecule type" value="Genomic_DNA"/>
</dbReference>
<accession>X1KEB8</accession>
<evidence type="ECO:0000256" key="3">
    <source>
        <dbReference type="ARBA" id="ARBA00022723"/>
    </source>
</evidence>
<dbReference type="InterPro" id="IPR008567">
    <property type="entry name" value="BKACE"/>
</dbReference>
<protein>
    <recommendedName>
        <fullName evidence="6">3-keto-5-aminohexanoate cleavage enzyme</fullName>
    </recommendedName>
</protein>
<gene>
    <name evidence="5" type="ORF">S03H2_64658</name>
</gene>
<sequence length="52" mass="5887">VRTGLEDTIYYQKGVPVKSNAQLVERMVRLAREIGREPATVDEAKKMLGLKK</sequence>
<keyword evidence="4" id="KW-0862">Zinc</keyword>
<organism evidence="5">
    <name type="scientific">marine sediment metagenome</name>
    <dbReference type="NCBI Taxonomy" id="412755"/>
    <lineage>
        <taxon>unclassified sequences</taxon>
        <taxon>metagenomes</taxon>
        <taxon>ecological metagenomes</taxon>
    </lineage>
</organism>
<evidence type="ECO:0000256" key="1">
    <source>
        <dbReference type="ARBA" id="ARBA00001947"/>
    </source>
</evidence>
<reference evidence="5" key="1">
    <citation type="journal article" date="2014" name="Front. Microbiol.">
        <title>High frequency of phylogenetically diverse reductive dehalogenase-homologous genes in deep subseafloor sedimentary metagenomes.</title>
        <authorList>
            <person name="Kawai M."/>
            <person name="Futagami T."/>
            <person name="Toyoda A."/>
            <person name="Takaki Y."/>
            <person name="Nishi S."/>
            <person name="Hori S."/>
            <person name="Arai W."/>
            <person name="Tsubouchi T."/>
            <person name="Morono Y."/>
            <person name="Uchiyama I."/>
            <person name="Ito T."/>
            <person name="Fujiyama A."/>
            <person name="Inagaki F."/>
            <person name="Takami H."/>
        </authorList>
    </citation>
    <scope>NUCLEOTIDE SEQUENCE</scope>
    <source>
        <strain evidence="5">Expedition CK06-06</strain>
    </source>
</reference>
<keyword evidence="2" id="KW-0808">Transferase</keyword>
<dbReference type="Pfam" id="PF05853">
    <property type="entry name" value="BKACE"/>
    <property type="match status" value="1"/>
</dbReference>
<dbReference type="PANTHER" id="PTHR37418">
    <property type="entry name" value="3-KETO-5-AMINOHEXANOATE CLEAVAGE ENZYME-RELATED"/>
    <property type="match status" value="1"/>
</dbReference>
<name>X1KEB8_9ZZZZ</name>
<dbReference type="GO" id="GO:0043720">
    <property type="term" value="F:3-keto-5-aminohexanoate cleavage activity"/>
    <property type="evidence" value="ECO:0007669"/>
    <property type="project" value="InterPro"/>
</dbReference>
<proteinExistence type="predicted"/>
<evidence type="ECO:0000256" key="2">
    <source>
        <dbReference type="ARBA" id="ARBA00022679"/>
    </source>
</evidence>